<dbReference type="EMBL" id="RFDI01000563">
    <property type="protein sequence ID" value="RSR56686.1"/>
    <property type="molecule type" value="Genomic_DNA"/>
</dbReference>
<protein>
    <submittedName>
        <fullName evidence="2">MFS transporter</fullName>
    </submittedName>
</protein>
<proteinExistence type="predicted"/>
<organism evidence="2 3">
    <name type="scientific">Acinetobacter baumannii</name>
    <dbReference type="NCBI Taxonomy" id="470"/>
    <lineage>
        <taxon>Bacteria</taxon>
        <taxon>Pseudomonadati</taxon>
        <taxon>Pseudomonadota</taxon>
        <taxon>Gammaproteobacteria</taxon>
        <taxon>Moraxellales</taxon>
        <taxon>Moraxellaceae</taxon>
        <taxon>Acinetobacter</taxon>
        <taxon>Acinetobacter calcoaceticus/baumannii complex</taxon>
    </lineage>
</organism>
<accession>A0A3R9UBX1</accession>
<feature type="non-terminal residue" evidence="2">
    <location>
        <position position="1"/>
    </location>
</feature>
<sequence>LGTTAGSYAWKHFGWTGVCILGLIFAVLCLYYCVRDAKNQHN</sequence>
<gene>
    <name evidence="2" type="ORF">EA686_11505</name>
</gene>
<evidence type="ECO:0000313" key="2">
    <source>
        <dbReference type="EMBL" id="RSR56686.1"/>
    </source>
</evidence>
<evidence type="ECO:0000313" key="3">
    <source>
        <dbReference type="Proteomes" id="UP000280073"/>
    </source>
</evidence>
<comment type="caution">
    <text evidence="2">The sequence shown here is derived from an EMBL/GenBank/DDBJ whole genome shotgun (WGS) entry which is preliminary data.</text>
</comment>
<keyword evidence="1" id="KW-0472">Membrane</keyword>
<keyword evidence="1" id="KW-1133">Transmembrane helix</keyword>
<feature type="transmembrane region" description="Helical" evidence="1">
    <location>
        <begin position="12"/>
        <end position="34"/>
    </location>
</feature>
<name>A0A3R9UBX1_ACIBA</name>
<dbReference type="AlphaFoldDB" id="A0A3R9UBX1"/>
<reference evidence="2 3" key="1">
    <citation type="submission" date="2018-10" db="EMBL/GenBank/DDBJ databases">
        <title>GWAS and RNA-Seq identify cryptic mechanisms of antimicrobial resistance in Acinetobacter baumannii.</title>
        <authorList>
            <person name="Sahl J.W."/>
        </authorList>
    </citation>
    <scope>NUCLEOTIDE SEQUENCE [LARGE SCALE GENOMIC DNA]</scope>
    <source>
        <strain evidence="2 3">TG28175</strain>
    </source>
</reference>
<evidence type="ECO:0000256" key="1">
    <source>
        <dbReference type="SAM" id="Phobius"/>
    </source>
</evidence>
<dbReference type="Proteomes" id="UP000280073">
    <property type="component" value="Unassembled WGS sequence"/>
</dbReference>
<keyword evidence="1" id="KW-0812">Transmembrane</keyword>